<name>A0A182ICV9_ANOAR</name>
<organism evidence="2 3">
    <name type="scientific">Anopheles arabiensis</name>
    <name type="common">Mosquito</name>
    <dbReference type="NCBI Taxonomy" id="7173"/>
    <lineage>
        <taxon>Eukaryota</taxon>
        <taxon>Metazoa</taxon>
        <taxon>Ecdysozoa</taxon>
        <taxon>Arthropoda</taxon>
        <taxon>Hexapoda</taxon>
        <taxon>Insecta</taxon>
        <taxon>Pterygota</taxon>
        <taxon>Neoptera</taxon>
        <taxon>Endopterygota</taxon>
        <taxon>Diptera</taxon>
        <taxon>Nematocera</taxon>
        <taxon>Culicoidea</taxon>
        <taxon>Culicidae</taxon>
        <taxon>Anophelinae</taxon>
        <taxon>Anopheles</taxon>
    </lineage>
</organism>
<evidence type="ECO:0000256" key="1">
    <source>
        <dbReference type="SAM" id="MobiDB-lite"/>
    </source>
</evidence>
<accession>A0A182ICV9</accession>
<proteinExistence type="predicted"/>
<keyword evidence="3" id="KW-1185">Reference proteome</keyword>
<feature type="region of interest" description="Disordered" evidence="1">
    <location>
        <begin position="65"/>
        <end position="99"/>
    </location>
</feature>
<dbReference type="EnsemblMetazoa" id="AARA011428-RA">
    <property type="protein sequence ID" value="AARA011428-PA"/>
    <property type="gene ID" value="AARA011428"/>
</dbReference>
<protein>
    <submittedName>
        <fullName evidence="2">Uncharacterized protein</fullName>
    </submittedName>
</protein>
<dbReference type="Proteomes" id="UP000075840">
    <property type="component" value="Unassembled WGS sequence"/>
</dbReference>
<dbReference type="EMBL" id="APCN01006746">
    <property type="status" value="NOT_ANNOTATED_CDS"/>
    <property type="molecule type" value="Genomic_DNA"/>
</dbReference>
<evidence type="ECO:0000313" key="3">
    <source>
        <dbReference type="Proteomes" id="UP000075840"/>
    </source>
</evidence>
<evidence type="ECO:0000313" key="2">
    <source>
        <dbReference type="EnsemblMetazoa" id="AARA011428-PA"/>
    </source>
</evidence>
<reference evidence="2" key="1">
    <citation type="submission" date="2022-08" db="UniProtKB">
        <authorList>
            <consortium name="EnsemblMetazoa"/>
        </authorList>
    </citation>
    <scope>IDENTIFICATION</scope>
    <source>
        <strain evidence="2">Dongola</strain>
    </source>
</reference>
<sequence>MIAQMVEFLELMFKEISELKKQLKLKQTREPKFKRHNQSSWQKTLLFCLKHEKVESQKRLANKIPMRVQVPRRERETPKNSVDQNKRPRKKKQRPQVRPEAVVIEKCKDIDLANVLKKLTHDESLKDVGDQAAKVRTTQNGDMLLVLKRGKEAVQVEAGINNALRDKASVRSLAPTTEITVAEEIAEALKQQLAIGVDHMNIKI</sequence>
<dbReference type="AlphaFoldDB" id="A0A182ICV9"/>
<dbReference type="VEuPathDB" id="VectorBase:AARA21_002556"/>
<dbReference type="VEuPathDB" id="VectorBase:AARA011428"/>